<keyword evidence="2" id="KW-1185">Reference proteome</keyword>
<accession>A0A6A4JYA1</accession>
<reference evidence="1" key="1">
    <citation type="journal article" date="2021" name="Mol. Ecol. Resour.">
        <title>Apolygus lucorum genome provides insights into omnivorousness and mesophyll feeding.</title>
        <authorList>
            <person name="Liu Y."/>
            <person name="Liu H."/>
            <person name="Wang H."/>
            <person name="Huang T."/>
            <person name="Liu B."/>
            <person name="Yang B."/>
            <person name="Yin L."/>
            <person name="Li B."/>
            <person name="Zhang Y."/>
            <person name="Zhang S."/>
            <person name="Jiang F."/>
            <person name="Zhang X."/>
            <person name="Ren Y."/>
            <person name="Wang B."/>
            <person name="Wang S."/>
            <person name="Lu Y."/>
            <person name="Wu K."/>
            <person name="Fan W."/>
            <person name="Wang G."/>
        </authorList>
    </citation>
    <scope>NUCLEOTIDE SEQUENCE</scope>
    <source>
        <strain evidence="1">12Hb</strain>
    </source>
</reference>
<gene>
    <name evidence="1" type="ORF">GE061_016212</name>
</gene>
<evidence type="ECO:0000313" key="2">
    <source>
        <dbReference type="Proteomes" id="UP000466442"/>
    </source>
</evidence>
<proteinExistence type="predicted"/>
<sequence length="300" mass="33723">MIANVRTRRERNEEIGFYHVHFGDRWEDEFTEKTVICRATNKSSTDTLDNESFWDGLVGNKSEAALPTCERIRRKLRSTLLINFLLGFSVLAVSASALVYSSWSYGRTTANGLRNVLIILIVQGNSLMSASLLGLAIYKVKNSSWISHLFYTTLILLIVVSFLTVNSNLPNTETVIKNIEIELDKYQEKLGKSTNSNFIGRSWCCSVRGFKESCYSSSGMSSAKKDPSHNRLFDSIDNECFKLMGWAQAETLIKSCSCFLVPGLLLIILINSLIHYGSSSNPGFVRVCDTEYTQDEENIL</sequence>
<name>A0A6A4JYA1_APOLU</name>
<organism evidence="1 2">
    <name type="scientific">Apolygus lucorum</name>
    <name type="common">Small green plant bug</name>
    <name type="synonym">Lygocoris lucorum</name>
    <dbReference type="NCBI Taxonomy" id="248454"/>
    <lineage>
        <taxon>Eukaryota</taxon>
        <taxon>Metazoa</taxon>
        <taxon>Ecdysozoa</taxon>
        <taxon>Arthropoda</taxon>
        <taxon>Hexapoda</taxon>
        <taxon>Insecta</taxon>
        <taxon>Pterygota</taxon>
        <taxon>Neoptera</taxon>
        <taxon>Paraneoptera</taxon>
        <taxon>Hemiptera</taxon>
        <taxon>Heteroptera</taxon>
        <taxon>Panheteroptera</taxon>
        <taxon>Cimicomorpha</taxon>
        <taxon>Miridae</taxon>
        <taxon>Mirini</taxon>
        <taxon>Apolygus</taxon>
    </lineage>
</organism>
<protein>
    <submittedName>
        <fullName evidence="1">Uncharacterized protein</fullName>
    </submittedName>
</protein>
<dbReference type="Proteomes" id="UP000466442">
    <property type="component" value="Unassembled WGS sequence"/>
</dbReference>
<comment type="caution">
    <text evidence="1">The sequence shown here is derived from an EMBL/GenBank/DDBJ whole genome shotgun (WGS) entry which is preliminary data.</text>
</comment>
<evidence type="ECO:0000313" key="1">
    <source>
        <dbReference type="EMBL" id="KAF6207764.1"/>
    </source>
</evidence>
<dbReference type="AlphaFoldDB" id="A0A6A4JYA1"/>
<dbReference type="EMBL" id="WIXP02000007">
    <property type="protein sequence ID" value="KAF6207764.1"/>
    <property type="molecule type" value="Genomic_DNA"/>
</dbReference>